<dbReference type="CDD" id="cd00082">
    <property type="entry name" value="HisKA"/>
    <property type="match status" value="1"/>
</dbReference>
<evidence type="ECO:0000256" key="8">
    <source>
        <dbReference type="SAM" id="Phobius"/>
    </source>
</evidence>
<evidence type="ECO:0000313" key="13">
    <source>
        <dbReference type="Proteomes" id="UP000605676"/>
    </source>
</evidence>
<evidence type="ECO:0000256" key="1">
    <source>
        <dbReference type="ARBA" id="ARBA00000085"/>
    </source>
</evidence>
<dbReference type="InterPro" id="IPR005467">
    <property type="entry name" value="His_kinase_dom"/>
</dbReference>
<dbReference type="EMBL" id="JAENRR010000012">
    <property type="protein sequence ID" value="MBK3517102.1"/>
    <property type="molecule type" value="Genomic_DNA"/>
</dbReference>
<dbReference type="Gene3D" id="2.60.40.10">
    <property type="entry name" value="Immunoglobulins"/>
    <property type="match status" value="1"/>
</dbReference>
<dbReference type="PROSITE" id="PS50110">
    <property type="entry name" value="RESPONSE_REGULATORY"/>
    <property type="match status" value="1"/>
</dbReference>
<dbReference type="PANTHER" id="PTHR43547:SF2">
    <property type="entry name" value="HYBRID SIGNAL TRANSDUCTION HISTIDINE KINASE C"/>
    <property type="match status" value="1"/>
</dbReference>
<feature type="domain" description="Histidine kinase" evidence="10">
    <location>
        <begin position="839"/>
        <end position="1061"/>
    </location>
</feature>
<dbReference type="RefSeq" id="WP_200464331.1">
    <property type="nucleotide sequence ID" value="NZ_JAENRR010000012.1"/>
</dbReference>
<evidence type="ECO:0000256" key="4">
    <source>
        <dbReference type="ARBA" id="ARBA00023015"/>
    </source>
</evidence>
<dbReference type="Pfam" id="PF00072">
    <property type="entry name" value="Response_reg"/>
    <property type="match status" value="1"/>
</dbReference>
<dbReference type="SUPFAM" id="SSF63829">
    <property type="entry name" value="Calcium-dependent phosphotriesterase"/>
    <property type="match status" value="3"/>
</dbReference>
<evidence type="ECO:0000256" key="5">
    <source>
        <dbReference type="ARBA" id="ARBA00023163"/>
    </source>
</evidence>
<dbReference type="InterPro" id="IPR009057">
    <property type="entry name" value="Homeodomain-like_sf"/>
</dbReference>
<dbReference type="InterPro" id="IPR003661">
    <property type="entry name" value="HisK_dim/P_dom"/>
</dbReference>
<comment type="caution">
    <text evidence="12">The sequence shown here is derived from an EMBL/GenBank/DDBJ whole genome shotgun (WGS) entry which is preliminary data.</text>
</comment>
<dbReference type="InterPro" id="IPR003594">
    <property type="entry name" value="HATPase_dom"/>
</dbReference>
<organism evidence="12 13">
    <name type="scientific">Carboxylicivirga marina</name>
    <dbReference type="NCBI Taxonomy" id="2800988"/>
    <lineage>
        <taxon>Bacteria</taxon>
        <taxon>Pseudomonadati</taxon>
        <taxon>Bacteroidota</taxon>
        <taxon>Bacteroidia</taxon>
        <taxon>Marinilabiliales</taxon>
        <taxon>Marinilabiliaceae</taxon>
        <taxon>Carboxylicivirga</taxon>
    </lineage>
</organism>
<feature type="region of interest" description="Disordered" evidence="7">
    <location>
        <begin position="1069"/>
        <end position="1097"/>
    </location>
</feature>
<dbReference type="Gene3D" id="3.30.565.10">
    <property type="entry name" value="Histidine kinase-like ATPase, C-terminal domain"/>
    <property type="match status" value="1"/>
</dbReference>
<dbReference type="SUPFAM" id="SSF55874">
    <property type="entry name" value="ATPase domain of HSP90 chaperone/DNA topoisomerase II/histidine kinase"/>
    <property type="match status" value="1"/>
</dbReference>
<dbReference type="PROSITE" id="PS50109">
    <property type="entry name" value="HIS_KIN"/>
    <property type="match status" value="1"/>
</dbReference>
<dbReference type="SMART" id="SM00448">
    <property type="entry name" value="REC"/>
    <property type="match status" value="1"/>
</dbReference>
<dbReference type="EC" id="2.7.13.3" evidence="2"/>
<dbReference type="PANTHER" id="PTHR43547">
    <property type="entry name" value="TWO-COMPONENT HISTIDINE KINASE"/>
    <property type="match status" value="1"/>
</dbReference>
<feature type="domain" description="HTH araC/xylS-type" evidence="9">
    <location>
        <begin position="1248"/>
        <end position="1345"/>
    </location>
</feature>
<keyword evidence="13" id="KW-1185">Reference proteome</keyword>
<dbReference type="Pfam" id="PF07495">
    <property type="entry name" value="Y_Y_Y"/>
    <property type="match status" value="1"/>
</dbReference>
<dbReference type="Pfam" id="PF12833">
    <property type="entry name" value="HTH_18"/>
    <property type="match status" value="1"/>
</dbReference>
<dbReference type="InterPro" id="IPR015943">
    <property type="entry name" value="WD40/YVTN_repeat-like_dom_sf"/>
</dbReference>
<gene>
    <name evidence="12" type="ORF">JIV24_07085</name>
</gene>
<dbReference type="InterPro" id="IPR004358">
    <property type="entry name" value="Sig_transdc_His_kin-like_C"/>
</dbReference>
<keyword evidence="4" id="KW-0805">Transcription regulation</keyword>
<feature type="domain" description="Response regulatory" evidence="11">
    <location>
        <begin position="1101"/>
        <end position="1216"/>
    </location>
</feature>
<dbReference type="SUPFAM" id="SSF46689">
    <property type="entry name" value="Homeodomain-like"/>
    <property type="match status" value="1"/>
</dbReference>
<keyword evidence="8" id="KW-0812">Transmembrane</keyword>
<dbReference type="SUPFAM" id="SSF47384">
    <property type="entry name" value="Homodimeric domain of signal transducing histidine kinase"/>
    <property type="match status" value="1"/>
</dbReference>
<proteinExistence type="predicted"/>
<dbReference type="PROSITE" id="PS01124">
    <property type="entry name" value="HTH_ARAC_FAMILY_2"/>
    <property type="match status" value="1"/>
</dbReference>
<reference evidence="12 13" key="1">
    <citation type="submission" date="2021-01" db="EMBL/GenBank/DDBJ databases">
        <title>Carboxyliciviraga sp.nov., isolated from coastal sediments.</title>
        <authorList>
            <person name="Lu D."/>
            <person name="Zhang T."/>
        </authorList>
    </citation>
    <scope>NUCLEOTIDE SEQUENCE [LARGE SCALE GENOMIC DNA]</scope>
    <source>
        <strain evidence="12 13">N1Y132</strain>
    </source>
</reference>
<sequence>MSKKDIRICALSLGLLLIVLFSKANTNLRFEHLDLPSGINSTVKSILEDADGFLWFGTSNGLAVYDAYQLRQVEMVSENAYGSFGAINALVEDRKQHIWIGTETGIFIYDKNTEISVRIDDDYLKGIQCRTLYLSVTGDVFIGTADGFYIYDQDGQYIEHYLYQQELGGGLSHNMIRCFYEDKQERIWIGTFDGLNCLNRKEKKVTKHQFINKESQKKNNLILSIQPRYLDSDSILLIGTETGLCIFNSNNGEFKQYKHSKHKNSLSNNVIKSICVNGNDVWMGTDFGLNLFKADEQTFYNFFHDYKNTFSIANNVIHQVYVDSQNNLWLATDNGIDKMYLRSGKVLISKFYETSKVLDGELNITGLSVDNNGDVWLSTREGLVQYNKNDDAYHYHLPPALLHNKVSDVLCDKNGMVWITTAGGLNTYDGKNKQFKSYVADASDNKALKSNYIHAIARSKSATWFGSYGAGLHKVVSDEQGELSFYNFRYNEGKPNSINSNRITDVIADQRDNVWVATNKGLNKIDELRGVIKRFNNINNSENQYVADLFVDSTNTLWMAAYHGLLYTNTDKIDFKRIDEIQMDIQSVAVKGSMVYFVSDNGFYNYDLKNKKLLRIPNADLGVKSILHVELLGNDKLVLYGKEGFVTFKLDDVEIDSNVPEVRWTNFSILSEIIKPFKMRDSRYVINQHINKTENIELKYGENTFRIDFSSLQYSHVNDCSYKYMLDGYDEEWRTTMPNQAYVSYTQVRPGRYTLKVQASNKYGLYNDNWREIAIRIKPPLYLSVWAIIMYIVVLMGLFILSRKLLIAREKANNDIRFQTLQRQKSEELIEIKTRFFTNISHELKTPLTLISSPIDDLLSKEPEEPIKSSLLLVKRNTDRLKKLVNQILDIRKIEKGGEKLLIQEYDIIRFCDRIIGQFKDEAERRSMLLQYNTEESSLLMWFDMEKMEKVLVNLLSNAFKFTPDGGRIRVEVKDARKLPGKQNKIVVAISDDGCGISKHAQTDVFDRFNTQASPNYSNQQGTGIGLSLVKEYVTMHGGEVKVESEPDDGSCFIFTIPLDRNKFVKFKEQEEAESDNEETKTEEVIEIEEPTPEPESGRMVVLVVEDDSDMRDYIVSGLKEQYKVLSAENGVKGHQIALKEVPDIIISDWMMPQMNGIELCQKIKGDLRTCHIPLILLTAKGGLESKTEGIETGADDYIQKPFSMAYLKVRIKNLWQQRERLKAVYQKQTSLEPSEVTVTSLDEKFLADLMELLEKDMDNPELNVKSLSEKMGMSHTNLYRKVKALTGQTATEFIRTIRLKRAAQLLKSGQLNVSEVMYMVGFSHRSYFTQSFKAMYGVSPKEYK</sequence>
<dbReference type="InterPro" id="IPR036890">
    <property type="entry name" value="HATPase_C_sf"/>
</dbReference>
<dbReference type="SMART" id="SM00342">
    <property type="entry name" value="HTH_ARAC"/>
    <property type="match status" value="1"/>
</dbReference>
<dbReference type="Gene3D" id="2.130.10.10">
    <property type="entry name" value="YVTN repeat-like/Quinoprotein amine dehydrogenase"/>
    <property type="match status" value="2"/>
</dbReference>
<dbReference type="InterPro" id="IPR036097">
    <property type="entry name" value="HisK_dim/P_sf"/>
</dbReference>
<keyword evidence="5" id="KW-0804">Transcription</keyword>
<dbReference type="SMART" id="SM00387">
    <property type="entry name" value="HATPase_c"/>
    <property type="match status" value="1"/>
</dbReference>
<comment type="catalytic activity">
    <reaction evidence="1">
        <text>ATP + protein L-histidine = ADP + protein N-phospho-L-histidine.</text>
        <dbReference type="EC" id="2.7.13.3"/>
    </reaction>
</comment>
<evidence type="ECO:0000256" key="6">
    <source>
        <dbReference type="PROSITE-ProRule" id="PRU00169"/>
    </source>
</evidence>
<feature type="modified residue" description="4-aspartylphosphate" evidence="6">
    <location>
        <position position="1149"/>
    </location>
</feature>
<dbReference type="SMART" id="SM00388">
    <property type="entry name" value="HisKA"/>
    <property type="match status" value="1"/>
</dbReference>
<dbReference type="InterPro" id="IPR013783">
    <property type="entry name" value="Ig-like_fold"/>
</dbReference>
<dbReference type="InterPro" id="IPR011123">
    <property type="entry name" value="Y_Y_Y"/>
</dbReference>
<evidence type="ECO:0000259" key="11">
    <source>
        <dbReference type="PROSITE" id="PS50110"/>
    </source>
</evidence>
<dbReference type="Gene3D" id="3.40.50.2300">
    <property type="match status" value="1"/>
</dbReference>
<dbReference type="Gene3D" id="1.10.10.60">
    <property type="entry name" value="Homeodomain-like"/>
    <property type="match status" value="2"/>
</dbReference>
<evidence type="ECO:0000256" key="7">
    <source>
        <dbReference type="SAM" id="MobiDB-lite"/>
    </source>
</evidence>
<dbReference type="InterPro" id="IPR001789">
    <property type="entry name" value="Sig_transdc_resp-reg_receiver"/>
</dbReference>
<dbReference type="Pfam" id="PF07494">
    <property type="entry name" value="Reg_prop"/>
    <property type="match status" value="3"/>
</dbReference>
<dbReference type="InterPro" id="IPR011110">
    <property type="entry name" value="Reg_prop"/>
</dbReference>
<protein>
    <recommendedName>
        <fullName evidence="2">histidine kinase</fullName>
        <ecNumber evidence="2">2.7.13.3</ecNumber>
    </recommendedName>
</protein>
<feature type="transmembrane region" description="Helical" evidence="8">
    <location>
        <begin position="781"/>
        <end position="801"/>
    </location>
</feature>
<dbReference type="Proteomes" id="UP000605676">
    <property type="component" value="Unassembled WGS sequence"/>
</dbReference>
<keyword evidence="8" id="KW-1133">Transmembrane helix</keyword>
<evidence type="ECO:0000256" key="2">
    <source>
        <dbReference type="ARBA" id="ARBA00012438"/>
    </source>
</evidence>
<dbReference type="Gene3D" id="1.10.287.130">
    <property type="match status" value="1"/>
</dbReference>
<name>A0ABS1HHS3_9BACT</name>
<keyword evidence="3 6" id="KW-0597">Phosphoprotein</keyword>
<dbReference type="InterPro" id="IPR018060">
    <property type="entry name" value="HTH_AraC"/>
</dbReference>
<keyword evidence="8" id="KW-0472">Membrane</keyword>
<dbReference type="Pfam" id="PF00512">
    <property type="entry name" value="HisKA"/>
    <property type="match status" value="1"/>
</dbReference>
<evidence type="ECO:0000259" key="9">
    <source>
        <dbReference type="PROSITE" id="PS01124"/>
    </source>
</evidence>
<dbReference type="Pfam" id="PF02518">
    <property type="entry name" value="HATPase_c"/>
    <property type="match status" value="1"/>
</dbReference>
<evidence type="ECO:0000313" key="12">
    <source>
        <dbReference type="EMBL" id="MBK3517102.1"/>
    </source>
</evidence>
<accession>A0ABS1HHS3</accession>
<evidence type="ECO:0000256" key="3">
    <source>
        <dbReference type="ARBA" id="ARBA00022553"/>
    </source>
</evidence>
<dbReference type="SUPFAM" id="SSF52172">
    <property type="entry name" value="CheY-like"/>
    <property type="match status" value="1"/>
</dbReference>
<dbReference type="PRINTS" id="PR00344">
    <property type="entry name" value="BCTRLSENSOR"/>
</dbReference>
<dbReference type="InterPro" id="IPR011006">
    <property type="entry name" value="CheY-like_superfamily"/>
</dbReference>
<evidence type="ECO:0000259" key="10">
    <source>
        <dbReference type="PROSITE" id="PS50109"/>
    </source>
</evidence>